<sequence length="266" mass="29806">MSKNRIIVIPCAAGPGQSQDSVIGLVNFDHFIYRLPYFENEEVRKQNSKIVHGILRFLHTPSSAYSNIIANIFSYNAKYPIDKLSIAINLCRLLIAVKECAPTNDDTCLDVLTLALAAGDGTVLTTRGEQLQLGYKTGQVSWCRRPDEGGWNVYGLDDVECREVAETMACALDCGHRWMINAWPRIACEVGDEIDLKWGRVKHLSQDIFEILFPDAINPISDNEEHQAYTEVLLRFIACILRFGKFWEVGTSISVNPSGDFAMSDL</sequence>
<accession>A0A0D2HG68</accession>
<gene>
    <name evidence="1" type="ORF">Z519_09229</name>
</gene>
<dbReference type="OrthoDB" id="270167at2759"/>
<dbReference type="VEuPathDB" id="FungiDB:Z519_09229"/>
<evidence type="ECO:0000313" key="2">
    <source>
        <dbReference type="Proteomes" id="UP000053789"/>
    </source>
</evidence>
<dbReference type="GeneID" id="27702157"/>
<name>A0A0D2HG68_CLAB1</name>
<reference evidence="1" key="1">
    <citation type="submission" date="2015-01" db="EMBL/GenBank/DDBJ databases">
        <title>The Genome Sequence of Cladophialophora bantiana CBS 173.52.</title>
        <authorList>
            <consortium name="The Broad Institute Genomics Platform"/>
            <person name="Cuomo C."/>
            <person name="de Hoog S."/>
            <person name="Gorbushina A."/>
            <person name="Stielow B."/>
            <person name="Teixiera M."/>
            <person name="Abouelleil A."/>
            <person name="Chapman S.B."/>
            <person name="Priest M."/>
            <person name="Young S.K."/>
            <person name="Wortman J."/>
            <person name="Nusbaum C."/>
            <person name="Birren B."/>
        </authorList>
    </citation>
    <scope>NUCLEOTIDE SEQUENCE [LARGE SCALE GENOMIC DNA]</scope>
    <source>
        <strain evidence="1">CBS 173.52</strain>
    </source>
</reference>
<dbReference type="EMBL" id="KN846994">
    <property type="protein sequence ID" value="KIW89800.1"/>
    <property type="molecule type" value="Genomic_DNA"/>
</dbReference>
<protein>
    <submittedName>
        <fullName evidence="1">Uncharacterized protein</fullName>
    </submittedName>
</protein>
<dbReference type="HOGENOM" id="CLU_1045865_0_0_1"/>
<keyword evidence="2" id="KW-1185">Reference proteome</keyword>
<dbReference type="AlphaFoldDB" id="A0A0D2HG68"/>
<proteinExistence type="predicted"/>
<evidence type="ECO:0000313" key="1">
    <source>
        <dbReference type="EMBL" id="KIW89800.1"/>
    </source>
</evidence>
<dbReference type="Proteomes" id="UP000053789">
    <property type="component" value="Unassembled WGS sequence"/>
</dbReference>
<organism evidence="1 2">
    <name type="scientific">Cladophialophora bantiana (strain ATCC 10958 / CBS 173.52 / CDC B-1940 / NIH 8579)</name>
    <name type="common">Xylohypha bantiana</name>
    <dbReference type="NCBI Taxonomy" id="1442370"/>
    <lineage>
        <taxon>Eukaryota</taxon>
        <taxon>Fungi</taxon>
        <taxon>Dikarya</taxon>
        <taxon>Ascomycota</taxon>
        <taxon>Pezizomycotina</taxon>
        <taxon>Eurotiomycetes</taxon>
        <taxon>Chaetothyriomycetidae</taxon>
        <taxon>Chaetothyriales</taxon>
        <taxon>Herpotrichiellaceae</taxon>
        <taxon>Cladophialophora</taxon>
    </lineage>
</organism>
<dbReference type="RefSeq" id="XP_016616469.1">
    <property type="nucleotide sequence ID" value="XM_016766953.1"/>
</dbReference>